<gene>
    <name evidence="2" type="ORF">GMJLKIPL_4879</name>
</gene>
<dbReference type="Pfam" id="PF07330">
    <property type="entry name" value="DUF1467"/>
    <property type="match status" value="1"/>
</dbReference>
<name>A0ABQ4SK69_9HYPH</name>
<organism evidence="2 3">
    <name type="scientific">Methylobacterium isbiliense</name>
    <dbReference type="NCBI Taxonomy" id="315478"/>
    <lineage>
        <taxon>Bacteria</taxon>
        <taxon>Pseudomonadati</taxon>
        <taxon>Pseudomonadota</taxon>
        <taxon>Alphaproteobacteria</taxon>
        <taxon>Hyphomicrobiales</taxon>
        <taxon>Methylobacteriaceae</taxon>
        <taxon>Methylobacterium</taxon>
    </lineage>
</organism>
<keyword evidence="1" id="KW-0812">Transmembrane</keyword>
<protein>
    <recommendedName>
        <fullName evidence="4">DUF1467 family protein</fullName>
    </recommendedName>
</protein>
<dbReference type="InterPro" id="IPR009935">
    <property type="entry name" value="DUF1467"/>
</dbReference>
<keyword evidence="3" id="KW-1185">Reference proteome</keyword>
<keyword evidence="1" id="KW-0472">Membrane</keyword>
<accession>A0ABQ4SK69</accession>
<dbReference type="Proteomes" id="UP001055153">
    <property type="component" value="Unassembled WGS sequence"/>
</dbReference>
<feature type="transmembrane region" description="Helical" evidence="1">
    <location>
        <begin position="37"/>
        <end position="58"/>
    </location>
</feature>
<evidence type="ECO:0000313" key="3">
    <source>
        <dbReference type="Proteomes" id="UP001055153"/>
    </source>
</evidence>
<evidence type="ECO:0000256" key="1">
    <source>
        <dbReference type="SAM" id="Phobius"/>
    </source>
</evidence>
<keyword evidence="1" id="KW-1133">Transmembrane helix</keyword>
<evidence type="ECO:0008006" key="4">
    <source>
        <dbReference type="Google" id="ProtNLM"/>
    </source>
</evidence>
<feature type="transmembrane region" description="Helical" evidence="1">
    <location>
        <begin position="12"/>
        <end position="31"/>
    </location>
</feature>
<reference evidence="2" key="1">
    <citation type="journal article" date="2021" name="Front. Microbiol.">
        <title>Comprehensive Comparative Genomics and Phenotyping of Methylobacterium Species.</title>
        <authorList>
            <person name="Alessa O."/>
            <person name="Ogura Y."/>
            <person name="Fujitani Y."/>
            <person name="Takami H."/>
            <person name="Hayashi T."/>
            <person name="Sahin N."/>
            <person name="Tani A."/>
        </authorList>
    </citation>
    <scope>NUCLEOTIDE SEQUENCE</scope>
    <source>
        <strain evidence="2">DSM 17168</strain>
    </source>
</reference>
<proteinExistence type="predicted"/>
<sequence>MPDRLIATATASIPRTLAVCVLAMLPALLVATRGFGLTWFGAAALYFVVWWTLLFAVLPFRARDDGTQPFVPGQDPGAPPLPQMRRKALWTTLVSDVVFVAAVAAFPLAGL</sequence>
<feature type="transmembrane region" description="Helical" evidence="1">
    <location>
        <begin position="88"/>
        <end position="109"/>
    </location>
</feature>
<comment type="caution">
    <text evidence="2">The sequence shown here is derived from an EMBL/GenBank/DDBJ whole genome shotgun (WGS) entry which is preliminary data.</text>
</comment>
<dbReference type="EMBL" id="BPQQ01000065">
    <property type="protein sequence ID" value="GJE02929.1"/>
    <property type="molecule type" value="Genomic_DNA"/>
</dbReference>
<evidence type="ECO:0000313" key="2">
    <source>
        <dbReference type="EMBL" id="GJE02929.1"/>
    </source>
</evidence>
<reference evidence="2" key="2">
    <citation type="submission" date="2021-08" db="EMBL/GenBank/DDBJ databases">
        <authorList>
            <person name="Tani A."/>
            <person name="Ola A."/>
            <person name="Ogura Y."/>
            <person name="Katsura K."/>
            <person name="Hayashi T."/>
        </authorList>
    </citation>
    <scope>NUCLEOTIDE SEQUENCE</scope>
    <source>
        <strain evidence="2">DSM 17168</strain>
    </source>
</reference>